<evidence type="ECO:0000313" key="1">
    <source>
        <dbReference type="EMBL" id="RCG32183.1"/>
    </source>
</evidence>
<dbReference type="OrthoDB" id="9790372at2"/>
<dbReference type="Proteomes" id="UP000253094">
    <property type="component" value="Unassembled WGS sequence"/>
</dbReference>
<comment type="caution">
    <text evidence="1">The sequence shown here is derived from an EMBL/GenBank/DDBJ whole genome shotgun (WGS) entry which is preliminary data.</text>
</comment>
<dbReference type="InterPro" id="IPR003772">
    <property type="entry name" value="YceD"/>
</dbReference>
<gene>
    <name evidence="1" type="ORF">DQ384_06665</name>
</gene>
<reference evidence="1 2" key="1">
    <citation type="submission" date="2018-06" db="EMBL/GenBank/DDBJ databases">
        <title>Sphaerisporangium craniellae sp. nov., isolated from a marine sponge in the South China Sea.</title>
        <authorList>
            <person name="Li L."/>
        </authorList>
    </citation>
    <scope>NUCLEOTIDE SEQUENCE [LARGE SCALE GENOMIC DNA]</scope>
    <source>
        <strain evidence="1 2">CCTCC AA 208026</strain>
    </source>
</reference>
<dbReference type="Pfam" id="PF02620">
    <property type="entry name" value="YceD"/>
    <property type="match status" value="1"/>
</dbReference>
<protein>
    <submittedName>
        <fullName evidence="1">DUF177 domain-containing protein</fullName>
    </submittedName>
</protein>
<sequence>MPQESRKTLHSLDPRAPWVISTHDLGRRPGSMRQISRALPAPANLTVGMIGVPEGAEIELRMRLEAVMEGVLVTGTATAPLSGECSRCLDPLNSDIEVGFQELFFYSAEDAAEDDLLLDGELLDLEPTFRDAVVLALPLSPVCGEDCPGLCVECGVKLAEAGPDHGHEKVDARWAALRSLHSQNENDKKDQEG</sequence>
<name>A0A367FP53_9ACTN</name>
<dbReference type="AlphaFoldDB" id="A0A367FP53"/>
<dbReference type="PANTHER" id="PTHR34374">
    <property type="entry name" value="LARGE RIBOSOMAL RNA SUBUNIT ACCUMULATION PROTEIN YCED HOMOLOG 1, CHLOROPLASTIC"/>
    <property type="match status" value="1"/>
</dbReference>
<dbReference type="EMBL" id="QOIL01000003">
    <property type="protein sequence ID" value="RCG32183.1"/>
    <property type="molecule type" value="Genomic_DNA"/>
</dbReference>
<keyword evidence="2" id="KW-1185">Reference proteome</keyword>
<dbReference type="RefSeq" id="WP_114027799.1">
    <property type="nucleotide sequence ID" value="NZ_QOIL01000003.1"/>
</dbReference>
<organism evidence="1 2">
    <name type="scientific">Sphaerisporangium album</name>
    <dbReference type="NCBI Taxonomy" id="509200"/>
    <lineage>
        <taxon>Bacteria</taxon>
        <taxon>Bacillati</taxon>
        <taxon>Actinomycetota</taxon>
        <taxon>Actinomycetes</taxon>
        <taxon>Streptosporangiales</taxon>
        <taxon>Streptosporangiaceae</taxon>
        <taxon>Sphaerisporangium</taxon>
    </lineage>
</organism>
<dbReference type="PANTHER" id="PTHR34374:SF1">
    <property type="entry name" value="LARGE RIBOSOMAL RNA SUBUNIT ACCUMULATION PROTEIN YCED HOMOLOG 1, CHLOROPLASTIC"/>
    <property type="match status" value="1"/>
</dbReference>
<proteinExistence type="predicted"/>
<evidence type="ECO:0000313" key="2">
    <source>
        <dbReference type="Proteomes" id="UP000253094"/>
    </source>
</evidence>
<accession>A0A367FP53</accession>